<reference evidence="1" key="1">
    <citation type="journal article" date="2019" name="bioRxiv">
        <title>The Genome of the Zebra Mussel, Dreissena polymorpha: A Resource for Invasive Species Research.</title>
        <authorList>
            <person name="McCartney M.A."/>
            <person name="Auch B."/>
            <person name="Kono T."/>
            <person name="Mallez S."/>
            <person name="Zhang Y."/>
            <person name="Obille A."/>
            <person name="Becker A."/>
            <person name="Abrahante J.E."/>
            <person name="Garbe J."/>
            <person name="Badalamenti J.P."/>
            <person name="Herman A."/>
            <person name="Mangelson H."/>
            <person name="Liachko I."/>
            <person name="Sullivan S."/>
            <person name="Sone E.D."/>
            <person name="Koren S."/>
            <person name="Silverstein K.A.T."/>
            <person name="Beckman K.B."/>
            <person name="Gohl D.M."/>
        </authorList>
    </citation>
    <scope>NUCLEOTIDE SEQUENCE</scope>
    <source>
        <strain evidence="1">Duluth1</strain>
        <tissue evidence="1">Whole animal</tissue>
    </source>
</reference>
<dbReference type="EMBL" id="JAIWYP010000002">
    <property type="protein sequence ID" value="KAH3873792.1"/>
    <property type="molecule type" value="Genomic_DNA"/>
</dbReference>
<dbReference type="AlphaFoldDB" id="A0A9D4ME64"/>
<evidence type="ECO:0000313" key="1">
    <source>
        <dbReference type="EMBL" id="KAH3873792.1"/>
    </source>
</evidence>
<comment type="caution">
    <text evidence="1">The sequence shown here is derived from an EMBL/GenBank/DDBJ whole genome shotgun (WGS) entry which is preliminary data.</text>
</comment>
<dbReference type="Proteomes" id="UP000828390">
    <property type="component" value="Unassembled WGS sequence"/>
</dbReference>
<protein>
    <submittedName>
        <fullName evidence="1">Uncharacterized protein</fullName>
    </submittedName>
</protein>
<sequence>MYLLELSQVLKCTCLSCLKSSNIPARVVSSPQMYLPELSQVLKCTCLSCFKSSNVPA</sequence>
<reference evidence="1" key="2">
    <citation type="submission" date="2020-11" db="EMBL/GenBank/DDBJ databases">
        <authorList>
            <person name="McCartney M.A."/>
            <person name="Auch B."/>
            <person name="Kono T."/>
            <person name="Mallez S."/>
            <person name="Becker A."/>
            <person name="Gohl D.M."/>
            <person name="Silverstein K.A.T."/>
            <person name="Koren S."/>
            <person name="Bechman K.B."/>
            <person name="Herman A."/>
            <person name="Abrahante J.E."/>
            <person name="Garbe J."/>
        </authorList>
    </citation>
    <scope>NUCLEOTIDE SEQUENCE</scope>
    <source>
        <strain evidence="1">Duluth1</strain>
        <tissue evidence="1">Whole animal</tissue>
    </source>
</reference>
<keyword evidence="2" id="KW-1185">Reference proteome</keyword>
<evidence type="ECO:0000313" key="2">
    <source>
        <dbReference type="Proteomes" id="UP000828390"/>
    </source>
</evidence>
<proteinExistence type="predicted"/>
<name>A0A9D4ME64_DREPO</name>
<accession>A0A9D4ME64</accession>
<organism evidence="1 2">
    <name type="scientific">Dreissena polymorpha</name>
    <name type="common">Zebra mussel</name>
    <name type="synonym">Mytilus polymorpha</name>
    <dbReference type="NCBI Taxonomy" id="45954"/>
    <lineage>
        <taxon>Eukaryota</taxon>
        <taxon>Metazoa</taxon>
        <taxon>Spiralia</taxon>
        <taxon>Lophotrochozoa</taxon>
        <taxon>Mollusca</taxon>
        <taxon>Bivalvia</taxon>
        <taxon>Autobranchia</taxon>
        <taxon>Heteroconchia</taxon>
        <taxon>Euheterodonta</taxon>
        <taxon>Imparidentia</taxon>
        <taxon>Neoheterodontei</taxon>
        <taxon>Myida</taxon>
        <taxon>Dreissenoidea</taxon>
        <taxon>Dreissenidae</taxon>
        <taxon>Dreissena</taxon>
    </lineage>
</organism>
<gene>
    <name evidence="1" type="ORF">DPMN_037032</name>
</gene>